<dbReference type="Gene3D" id="3.40.50.300">
    <property type="entry name" value="P-loop containing nucleotide triphosphate hydrolases"/>
    <property type="match status" value="1"/>
</dbReference>
<feature type="coiled-coil region" evidence="5">
    <location>
        <begin position="467"/>
        <end position="512"/>
    </location>
</feature>
<evidence type="ECO:0000256" key="1">
    <source>
        <dbReference type="ARBA" id="ARBA00004266"/>
    </source>
</evidence>
<dbReference type="GO" id="GO:0005525">
    <property type="term" value="F:GTP binding"/>
    <property type="evidence" value="ECO:0007669"/>
    <property type="project" value="UniProtKB-KW"/>
</dbReference>
<evidence type="ECO:0000256" key="5">
    <source>
        <dbReference type="SAM" id="Coils"/>
    </source>
</evidence>
<sequence length="514" mass="59030">MEDIGSISGTAPNNLSRLAKRDSDVEVNGINPAQWLSHKLFNHSQGSQTVSDKDLIEMEVDDRNKQTHGRAQEHEHEHEREQESQYNTPDIVSESTDAAHIEHAWAPHRKETIDRINMISRDSKIASLPDQRKHIVNNNGASFSMIVCGESGTGKSTFIRALFGSDFMENCEVTDNIPMKMSEIVQTTKIEVYHQLVCEDSMNLDLTVVDTPGFGNYVNNSYAWIPVVNYIQAQNIHYMCQEEQPDRTQLCDTRVNLCIYFLPPTGRISELDVKAMQEIGARTNLIPIIAKADSMTPEDLEEQKNLIREAICENNICVYSQDGYEPPFSIVSSDQTIMTPEGKLVRGREYRWGIVDINNDQHSEFDKLRKYVFEKYMQNIIETTDTRFYQPYRRDMRIFRLAKVLSYGEDQESMASCEAEANTMSGIEILSAVSTFGEKSISSYFDEKDVLFKQRVLEIRKQFDIVLKFQQEKFDAQASQIEKVREELNREIAQANQENIAIVQQIKEMEARAR</sequence>
<protein>
    <recommendedName>
        <fullName evidence="7">Septin-type G domain-containing protein</fullName>
    </recommendedName>
</protein>
<evidence type="ECO:0000256" key="6">
    <source>
        <dbReference type="SAM" id="MobiDB-lite"/>
    </source>
</evidence>
<dbReference type="AlphaFoldDB" id="A0AAV5RM25"/>
<comment type="caution">
    <text evidence="8">The sequence shown here is derived from an EMBL/GenBank/DDBJ whole genome shotgun (WGS) entry which is preliminary data.</text>
</comment>
<comment type="similarity">
    <text evidence="4">Belongs to the TRAFAC class TrmE-Era-EngA-EngB-Septin-like GTPase superfamily. Septin GTPase family.</text>
</comment>
<dbReference type="GO" id="GO:0005938">
    <property type="term" value="C:cell cortex"/>
    <property type="evidence" value="ECO:0007669"/>
    <property type="project" value="UniProtKB-ARBA"/>
</dbReference>
<evidence type="ECO:0000313" key="9">
    <source>
        <dbReference type="Proteomes" id="UP001362899"/>
    </source>
</evidence>
<gene>
    <name evidence="8" type="ORF">DASB73_034480</name>
</gene>
<dbReference type="Pfam" id="PF00735">
    <property type="entry name" value="Septin"/>
    <property type="match status" value="1"/>
</dbReference>
<dbReference type="SUPFAM" id="SSF52540">
    <property type="entry name" value="P-loop containing nucleoside triphosphate hydrolases"/>
    <property type="match status" value="1"/>
</dbReference>
<evidence type="ECO:0000259" key="7">
    <source>
        <dbReference type="PROSITE" id="PS51719"/>
    </source>
</evidence>
<dbReference type="PIRSF" id="PIRSF006698">
    <property type="entry name" value="Septin"/>
    <property type="match status" value="1"/>
</dbReference>
<feature type="region of interest" description="Disordered" evidence="6">
    <location>
        <begin position="62"/>
        <end position="88"/>
    </location>
</feature>
<dbReference type="PANTHER" id="PTHR18884">
    <property type="entry name" value="SEPTIN"/>
    <property type="match status" value="1"/>
</dbReference>
<evidence type="ECO:0000256" key="2">
    <source>
        <dbReference type="ARBA" id="ARBA00022741"/>
    </source>
</evidence>
<comment type="subcellular location">
    <subcellularLocation>
        <location evidence="1">Bud neck</location>
    </subcellularLocation>
</comment>
<dbReference type="InterPro" id="IPR030379">
    <property type="entry name" value="G_SEPTIN_dom"/>
</dbReference>
<dbReference type="GO" id="GO:0005935">
    <property type="term" value="C:cellular bud neck"/>
    <property type="evidence" value="ECO:0007669"/>
    <property type="project" value="UniProtKB-SubCell"/>
</dbReference>
<dbReference type="InterPro" id="IPR027417">
    <property type="entry name" value="P-loop_NTPase"/>
</dbReference>
<dbReference type="EMBL" id="BTGC01000008">
    <property type="protein sequence ID" value="GMM52485.1"/>
    <property type="molecule type" value="Genomic_DNA"/>
</dbReference>
<dbReference type="PROSITE" id="PS51719">
    <property type="entry name" value="G_SEPTIN"/>
    <property type="match status" value="1"/>
</dbReference>
<evidence type="ECO:0000256" key="4">
    <source>
        <dbReference type="RuleBase" id="RU004560"/>
    </source>
</evidence>
<dbReference type="Proteomes" id="UP001362899">
    <property type="component" value="Unassembled WGS sequence"/>
</dbReference>
<feature type="compositionally biased region" description="Basic and acidic residues" evidence="6">
    <location>
        <begin position="62"/>
        <end position="83"/>
    </location>
</feature>
<dbReference type="GO" id="GO:0032156">
    <property type="term" value="C:septin cytoskeleton"/>
    <property type="evidence" value="ECO:0007669"/>
    <property type="project" value="UniProtKB-ARBA"/>
</dbReference>
<dbReference type="PROSITE" id="PS00675">
    <property type="entry name" value="SIGMA54_INTERACT_1"/>
    <property type="match status" value="1"/>
</dbReference>
<evidence type="ECO:0000313" key="8">
    <source>
        <dbReference type="EMBL" id="GMM52485.1"/>
    </source>
</evidence>
<keyword evidence="2 4" id="KW-0547">Nucleotide-binding</keyword>
<evidence type="ECO:0000256" key="3">
    <source>
        <dbReference type="ARBA" id="ARBA00023134"/>
    </source>
</evidence>
<keyword evidence="3 4" id="KW-0342">GTP-binding</keyword>
<name>A0AAV5RM25_STABA</name>
<dbReference type="CDD" id="cd01850">
    <property type="entry name" value="CDC_Septin"/>
    <property type="match status" value="1"/>
</dbReference>
<dbReference type="InterPro" id="IPR016491">
    <property type="entry name" value="Septin"/>
</dbReference>
<dbReference type="InterPro" id="IPR025662">
    <property type="entry name" value="Sigma_54_int_dom_ATP-bd_1"/>
</dbReference>
<feature type="domain" description="Septin-type G" evidence="7">
    <location>
        <begin position="139"/>
        <end position="399"/>
    </location>
</feature>
<keyword evidence="9" id="KW-1185">Reference proteome</keyword>
<accession>A0AAV5RM25</accession>
<organism evidence="8 9">
    <name type="scientific">Starmerella bacillaris</name>
    <name type="common">Yeast</name>
    <name type="synonym">Candida zemplinina</name>
    <dbReference type="NCBI Taxonomy" id="1247836"/>
    <lineage>
        <taxon>Eukaryota</taxon>
        <taxon>Fungi</taxon>
        <taxon>Dikarya</taxon>
        <taxon>Ascomycota</taxon>
        <taxon>Saccharomycotina</taxon>
        <taxon>Dipodascomycetes</taxon>
        <taxon>Dipodascales</taxon>
        <taxon>Trichomonascaceae</taxon>
        <taxon>Starmerella</taxon>
    </lineage>
</organism>
<reference evidence="8 9" key="1">
    <citation type="journal article" date="2023" name="Elife">
        <title>Identification of key yeast species and microbe-microbe interactions impacting larval growth of Drosophila in the wild.</title>
        <authorList>
            <person name="Mure A."/>
            <person name="Sugiura Y."/>
            <person name="Maeda R."/>
            <person name="Honda K."/>
            <person name="Sakurai N."/>
            <person name="Takahashi Y."/>
            <person name="Watada M."/>
            <person name="Katoh T."/>
            <person name="Gotoh A."/>
            <person name="Gotoh Y."/>
            <person name="Taniguchi I."/>
            <person name="Nakamura K."/>
            <person name="Hayashi T."/>
            <person name="Katayama T."/>
            <person name="Uemura T."/>
            <person name="Hattori Y."/>
        </authorList>
    </citation>
    <scope>NUCLEOTIDE SEQUENCE [LARGE SCALE GENOMIC DNA]</scope>
    <source>
        <strain evidence="8 9">SB-73</strain>
    </source>
</reference>
<proteinExistence type="inferred from homology"/>
<keyword evidence="5" id="KW-0175">Coiled coil</keyword>